<reference evidence="2" key="2">
    <citation type="submission" date="2011-04" db="EMBL/GenBank/DDBJ databases">
        <authorList>
            <person name="Genoscope - CEA"/>
        </authorList>
    </citation>
    <scope>NUCLEOTIDE SEQUENCE</scope>
    <source>
        <strain evidence="2">R229</strain>
    </source>
</reference>
<reference evidence="2" key="1">
    <citation type="journal article" date="2011" name="PLoS ONE">
        <title>Ralstonia syzygii, the Blood Disease Bacterium and some Asian R. solanacearum strains form a single genomic species despite divergent lifestyles.</title>
        <authorList>
            <person name="Remenant B."/>
            <person name="de Cambiaire J.C."/>
            <person name="Cellier G."/>
            <person name="Jacobs J.M."/>
            <person name="Mangenot S."/>
            <person name="Barbe V."/>
            <person name="Lajus A."/>
            <person name="Vallenet D."/>
            <person name="Medigue C."/>
            <person name="Fegan M."/>
            <person name="Allen C."/>
            <person name="Prior P."/>
        </authorList>
    </citation>
    <scope>NUCLEOTIDE SEQUENCE</scope>
    <source>
        <strain evidence="2">R229</strain>
    </source>
</reference>
<proteinExistence type="predicted"/>
<gene>
    <name evidence="2" type="ORF">BDB_mp60431</name>
</gene>
<dbReference type="EMBL" id="FR854082">
    <property type="protein sequence ID" value="CCA83265.1"/>
    <property type="molecule type" value="Genomic_DNA"/>
</dbReference>
<evidence type="ECO:0000313" key="2">
    <source>
        <dbReference type="EMBL" id="CCA83265.1"/>
    </source>
</evidence>
<name>G2ZVY4_9RALS</name>
<sequence length="121" mass="13346">MGNITFETLLGLTIARITGLEVGSDDVVLLTECGRTFRMHHYRDCCEDVHLADITGDVADLIGSPILRAEEATSDASADVSDSSGTWTFYKLATRKGYVDIRWLGESNGYYSEAVDFEEVK</sequence>
<accession>G2ZVY4</accession>
<dbReference type="AlphaFoldDB" id="G2ZVY4"/>
<protein>
    <recommendedName>
        <fullName evidence="1">DUF7448 domain-containing protein</fullName>
    </recommendedName>
</protein>
<feature type="domain" description="DUF7448" evidence="1">
    <location>
        <begin position="8"/>
        <end position="117"/>
    </location>
</feature>
<organism evidence="2">
    <name type="scientific">blood disease bacterium R229</name>
    <dbReference type="NCBI Taxonomy" id="741978"/>
    <lineage>
        <taxon>Bacteria</taxon>
        <taxon>Pseudomonadati</taxon>
        <taxon>Pseudomonadota</taxon>
        <taxon>Betaproteobacteria</taxon>
        <taxon>Burkholderiales</taxon>
        <taxon>Burkholderiaceae</taxon>
        <taxon>Ralstonia</taxon>
        <taxon>Ralstonia solanacearum species complex</taxon>
    </lineage>
</organism>
<evidence type="ECO:0000259" key="1">
    <source>
        <dbReference type="Pfam" id="PF24240"/>
    </source>
</evidence>
<dbReference type="InterPro" id="IPR055871">
    <property type="entry name" value="DUF7448"/>
</dbReference>
<dbReference type="Pfam" id="PF24240">
    <property type="entry name" value="DUF7448"/>
    <property type="match status" value="1"/>
</dbReference>